<dbReference type="Proteomes" id="UP000651156">
    <property type="component" value="Unassembled WGS sequence"/>
</dbReference>
<keyword evidence="2" id="KW-1185">Reference proteome</keyword>
<name>A0ABR9UZQ3_9CHRO</name>
<reference evidence="1 2" key="1">
    <citation type="submission" date="2020-10" db="EMBL/GenBank/DDBJ databases">
        <authorList>
            <person name="Castelo-Branco R."/>
            <person name="Eusebio N."/>
            <person name="Adriana R."/>
            <person name="Vieira A."/>
            <person name="Brugerolle De Fraissinette N."/>
            <person name="Rezende De Castro R."/>
            <person name="Schneider M.P."/>
            <person name="Vasconcelos V."/>
            <person name="Leao P.N."/>
        </authorList>
    </citation>
    <scope>NUCLEOTIDE SEQUENCE [LARGE SCALE GENOMIC DNA]</scope>
    <source>
        <strain evidence="1 2">LEGE 06123</strain>
    </source>
</reference>
<sequence length="45" mass="5006">MTVVDEMTDQEVKTVILGLQERHNSATDLLEAVVIEMRSEGQSDS</sequence>
<evidence type="ECO:0000313" key="1">
    <source>
        <dbReference type="EMBL" id="MBE9193475.1"/>
    </source>
</evidence>
<gene>
    <name evidence="1" type="ORF">IQ230_24680</name>
</gene>
<comment type="caution">
    <text evidence="1">The sequence shown here is derived from an EMBL/GenBank/DDBJ whole genome shotgun (WGS) entry which is preliminary data.</text>
</comment>
<dbReference type="RefSeq" id="WP_193934860.1">
    <property type="nucleotide sequence ID" value="NZ_CAWPMZ010000147.1"/>
</dbReference>
<accession>A0ABR9UZQ3</accession>
<proteinExistence type="predicted"/>
<organism evidence="1 2">
    <name type="scientific">Gloeocapsopsis crepidinum LEGE 06123</name>
    <dbReference type="NCBI Taxonomy" id="588587"/>
    <lineage>
        <taxon>Bacteria</taxon>
        <taxon>Bacillati</taxon>
        <taxon>Cyanobacteriota</taxon>
        <taxon>Cyanophyceae</taxon>
        <taxon>Oscillatoriophycideae</taxon>
        <taxon>Chroococcales</taxon>
        <taxon>Chroococcaceae</taxon>
        <taxon>Gloeocapsopsis</taxon>
    </lineage>
</organism>
<evidence type="ECO:0000313" key="2">
    <source>
        <dbReference type="Proteomes" id="UP000651156"/>
    </source>
</evidence>
<dbReference type="EMBL" id="JADEWN010000097">
    <property type="protein sequence ID" value="MBE9193475.1"/>
    <property type="molecule type" value="Genomic_DNA"/>
</dbReference>
<protein>
    <submittedName>
        <fullName evidence="1">Uncharacterized protein</fullName>
    </submittedName>
</protein>